<proteinExistence type="predicted"/>
<feature type="coiled-coil region" evidence="1">
    <location>
        <begin position="144"/>
        <end position="171"/>
    </location>
</feature>
<keyword evidence="3" id="KW-1185">Reference proteome</keyword>
<gene>
    <name evidence="2" type="ORF">N24_2893</name>
</gene>
<name>A0A169S537_9CORY</name>
<protein>
    <recommendedName>
        <fullName evidence="4">DUF3375 domain-containing protein</fullName>
    </recommendedName>
</protein>
<evidence type="ECO:0008006" key="4">
    <source>
        <dbReference type="Google" id="ProtNLM"/>
    </source>
</evidence>
<evidence type="ECO:0000313" key="2">
    <source>
        <dbReference type="EMBL" id="BAU97155.1"/>
    </source>
</evidence>
<dbReference type="InterPro" id="IPR021804">
    <property type="entry name" value="DUF3375"/>
</dbReference>
<dbReference type="AlphaFoldDB" id="A0A169S537"/>
<evidence type="ECO:0000256" key="1">
    <source>
        <dbReference type="SAM" id="Coils"/>
    </source>
</evidence>
<accession>A0A169S537</accession>
<keyword evidence="1" id="KW-0175">Coiled coil</keyword>
<dbReference type="EMBL" id="AP017369">
    <property type="protein sequence ID" value="BAU97155.1"/>
    <property type="molecule type" value="Genomic_DNA"/>
</dbReference>
<evidence type="ECO:0000313" key="3">
    <source>
        <dbReference type="Proteomes" id="UP000218244"/>
    </source>
</evidence>
<reference evidence="2 3" key="1">
    <citation type="submission" date="2016-02" db="EMBL/GenBank/DDBJ databases">
        <title>Corynebacterium glutamicum N24 whole genome sequencing project.</title>
        <authorList>
            <person name="Matsutani M."/>
            <person name="Nangtapong N."/>
            <person name="Yakushi T."/>
            <person name="Matsushita K."/>
        </authorList>
    </citation>
    <scope>NUCLEOTIDE SEQUENCE [LARGE SCALE GENOMIC DNA]</scope>
    <source>
        <strain evidence="2 3">N24</strain>
    </source>
</reference>
<sequence>MAMTVISHALGFKRFRQESLELSLLRSDNFPVVLAVVAQHFPQGAIAKPASDLYQLLSEDFRVLRDEGFELPKSPPDYINDWVKSRWFVRRPGSSQTGETVEPSEELLAVLDSVQRWDNPHRSISASRIESLTQALQTLALESDPSMAKRLAELERERERIERQIEAVNAGEFEVITTTQISERVADILDLAASIPADFARVRHELSDLNRKLRRQLLDPEDARGDVLEEIFKGVDLIGDSDAGRSFNSFFDVLLDRERSSLIDRWIRDVLGRDEAIDLDPALRTRLYRIFRDMEDASFEVNGEMTGLARSLRHYVTTEEFAESRRMIQLLRDTRNAAAKAAEAGEITSLNHMDTPLVRIGMDVRSIAGLKLKNPGEERVEELPEPVESQEIDTETLMAQIRASEIDFEELEDAVAVILEKQSHATIAEVLVQSPATQGLASIVGLLYMAMREGVPTGQPQNVEWEHEGTTHRRRISGWQFIRGLGGSGGFDGIAEGED</sequence>
<dbReference type="KEGG" id="csur:N24_2893"/>
<dbReference type="Pfam" id="PF11855">
    <property type="entry name" value="DUF3375"/>
    <property type="match status" value="1"/>
</dbReference>
<organism evidence="2 3">
    <name type="scientific">Corynebacterium suranareeae</name>
    <dbReference type="NCBI Taxonomy" id="2506452"/>
    <lineage>
        <taxon>Bacteria</taxon>
        <taxon>Bacillati</taxon>
        <taxon>Actinomycetota</taxon>
        <taxon>Actinomycetes</taxon>
        <taxon>Mycobacteriales</taxon>
        <taxon>Corynebacteriaceae</taxon>
        <taxon>Corynebacterium</taxon>
    </lineage>
</organism>
<dbReference type="Proteomes" id="UP000218244">
    <property type="component" value="Chromosome"/>
</dbReference>